<keyword evidence="3" id="KW-1185">Reference proteome</keyword>
<gene>
    <name evidence="2" type="ORF">Micbo1qcDRAFT_167326</name>
</gene>
<dbReference type="Proteomes" id="UP000070501">
    <property type="component" value="Unassembled WGS sequence"/>
</dbReference>
<dbReference type="EMBL" id="KQ964261">
    <property type="protein sequence ID" value="KXJ87749.1"/>
    <property type="molecule type" value="Genomic_DNA"/>
</dbReference>
<organism evidence="2 3">
    <name type="scientific">Microdochium bolleyi</name>
    <dbReference type="NCBI Taxonomy" id="196109"/>
    <lineage>
        <taxon>Eukaryota</taxon>
        <taxon>Fungi</taxon>
        <taxon>Dikarya</taxon>
        <taxon>Ascomycota</taxon>
        <taxon>Pezizomycotina</taxon>
        <taxon>Sordariomycetes</taxon>
        <taxon>Xylariomycetidae</taxon>
        <taxon>Xylariales</taxon>
        <taxon>Microdochiaceae</taxon>
        <taxon>Microdochium</taxon>
    </lineage>
</organism>
<proteinExistence type="predicted"/>
<evidence type="ECO:0000313" key="3">
    <source>
        <dbReference type="Proteomes" id="UP000070501"/>
    </source>
</evidence>
<name>A0A136ISH3_9PEZI</name>
<accession>A0A136ISH3</accession>
<sequence length="168" mass="18462">MNGIAALVTDRRLPRRLTSSSSSSTVHSTRSLLAASMSTSSINSDSSLHTAVDWDTGFPDSFAAVTTSRRHPEARVGSLAIIEADDFDHQHSLDRKKNILFMKYRRTISHGKIRQLEPLAESPDGDLAQTDAHSDDTGSIQDRPISPQSTSSRGKSDKLRGIFKWRGN</sequence>
<evidence type="ECO:0000256" key="1">
    <source>
        <dbReference type="SAM" id="MobiDB-lite"/>
    </source>
</evidence>
<dbReference type="OrthoDB" id="5209158at2759"/>
<dbReference type="AlphaFoldDB" id="A0A136ISH3"/>
<reference evidence="3" key="1">
    <citation type="submission" date="2016-02" db="EMBL/GenBank/DDBJ databases">
        <title>Draft genome sequence of Microdochium bolleyi, a fungal endophyte of beachgrass.</title>
        <authorList>
            <consortium name="DOE Joint Genome Institute"/>
            <person name="David A.S."/>
            <person name="May G."/>
            <person name="Haridas S."/>
            <person name="Lim J."/>
            <person name="Wang M."/>
            <person name="Labutti K."/>
            <person name="Lipzen A."/>
            <person name="Barry K."/>
            <person name="Grigoriev I.V."/>
        </authorList>
    </citation>
    <scope>NUCLEOTIDE SEQUENCE [LARGE SCALE GENOMIC DNA]</scope>
    <source>
        <strain evidence="3">J235TASD1</strain>
    </source>
</reference>
<feature type="region of interest" description="Disordered" evidence="1">
    <location>
        <begin position="115"/>
        <end position="168"/>
    </location>
</feature>
<dbReference type="InParanoid" id="A0A136ISH3"/>
<evidence type="ECO:0000313" key="2">
    <source>
        <dbReference type="EMBL" id="KXJ87749.1"/>
    </source>
</evidence>
<protein>
    <submittedName>
        <fullName evidence="2">Uncharacterized protein</fullName>
    </submittedName>
</protein>